<dbReference type="Pfam" id="PF01636">
    <property type="entry name" value="APH"/>
    <property type="match status" value="1"/>
</dbReference>
<feature type="non-terminal residue" evidence="2">
    <location>
        <position position="351"/>
    </location>
</feature>
<evidence type="ECO:0000259" key="1">
    <source>
        <dbReference type="Pfam" id="PF01636"/>
    </source>
</evidence>
<protein>
    <recommendedName>
        <fullName evidence="1">Aminoglycoside phosphotransferase domain-containing protein</fullName>
    </recommendedName>
</protein>
<dbReference type="AlphaFoldDB" id="A0A382J325"/>
<accession>A0A382J325</accession>
<feature type="domain" description="Aminoglycoside phosphotransferase" evidence="1">
    <location>
        <begin position="154"/>
        <end position="315"/>
    </location>
</feature>
<dbReference type="InterPro" id="IPR002575">
    <property type="entry name" value="Aminoglycoside_PTrfase"/>
</dbReference>
<dbReference type="SUPFAM" id="SSF56112">
    <property type="entry name" value="Protein kinase-like (PK-like)"/>
    <property type="match status" value="1"/>
</dbReference>
<evidence type="ECO:0000313" key="2">
    <source>
        <dbReference type="EMBL" id="SVC06430.1"/>
    </source>
</evidence>
<dbReference type="EMBL" id="UINC01071494">
    <property type="protein sequence ID" value="SVC06430.1"/>
    <property type="molecule type" value="Genomic_DNA"/>
</dbReference>
<reference evidence="2" key="1">
    <citation type="submission" date="2018-05" db="EMBL/GenBank/DDBJ databases">
        <authorList>
            <person name="Lanie J.A."/>
            <person name="Ng W.-L."/>
            <person name="Kazmierczak K.M."/>
            <person name="Andrzejewski T.M."/>
            <person name="Davidsen T.M."/>
            <person name="Wayne K.J."/>
            <person name="Tettelin H."/>
            <person name="Glass J.I."/>
            <person name="Rusch D."/>
            <person name="Podicherti R."/>
            <person name="Tsui H.-C.T."/>
            <person name="Winkler M.E."/>
        </authorList>
    </citation>
    <scope>NUCLEOTIDE SEQUENCE</scope>
</reference>
<name>A0A382J325_9ZZZZ</name>
<proteinExistence type="predicted"/>
<gene>
    <name evidence="2" type="ORF">METZ01_LOCUS259284</name>
</gene>
<organism evidence="2">
    <name type="scientific">marine metagenome</name>
    <dbReference type="NCBI Taxonomy" id="408172"/>
    <lineage>
        <taxon>unclassified sequences</taxon>
        <taxon>metagenomes</taxon>
        <taxon>ecological metagenomes</taxon>
    </lineage>
</organism>
<sequence length="351" mass="40126">MFPGVAPFLIRCRQRDNDLFIVSHKTEFGHFDSTRTPLRGAALSWMESKGFFEKSRFGLAKENVFFAGTRSEKVEQIARLKLDIFIDDLEEVFAEEGFPPINKVLFNVKAEGQHHDLHCNNWSEIGQQMFGSMPDAEYKLLAQTLCREHIQSVTRLPGHGNSRVYRVLTDSATAYALKVYTDLVTDPRPRLRNEVRACNVLEHLGLTPRSVSHDQELNFALFEWIDGETPRTIEKSHIDQALTFAEKLKDLSENVGNDIPEASEACLSGVQLLSQVNERIQILGSTNNEELQKFLETTIKPLWEELQEWSAVNWPVSSFENELARSKQTLSPSDFGFHNVLQKRDNSLRFV</sequence>
<dbReference type="InterPro" id="IPR011009">
    <property type="entry name" value="Kinase-like_dom_sf"/>
</dbReference>